<gene>
    <name evidence="1" type="ORF">G2W53_016821</name>
</gene>
<keyword evidence="2" id="KW-1185">Reference proteome</keyword>
<protein>
    <submittedName>
        <fullName evidence="1">Uncharacterized protein</fullName>
    </submittedName>
</protein>
<dbReference type="AlphaFoldDB" id="A0A834TQY2"/>
<comment type="caution">
    <text evidence="1">The sequence shown here is derived from an EMBL/GenBank/DDBJ whole genome shotgun (WGS) entry which is preliminary data.</text>
</comment>
<dbReference type="EMBL" id="JAAIUW010000006">
    <property type="protein sequence ID" value="KAF7825657.1"/>
    <property type="molecule type" value="Genomic_DNA"/>
</dbReference>
<accession>A0A834TQY2</accession>
<reference evidence="1" key="1">
    <citation type="submission" date="2020-09" db="EMBL/GenBank/DDBJ databases">
        <title>Genome-Enabled Discovery of Anthraquinone Biosynthesis in Senna tora.</title>
        <authorList>
            <person name="Kang S.-H."/>
            <person name="Pandey R.P."/>
            <person name="Lee C.-M."/>
            <person name="Sim J.-S."/>
            <person name="Jeong J.-T."/>
            <person name="Choi B.-S."/>
            <person name="Jung M."/>
            <person name="Ginzburg D."/>
            <person name="Zhao K."/>
            <person name="Won S.Y."/>
            <person name="Oh T.-J."/>
            <person name="Yu Y."/>
            <person name="Kim N.-H."/>
            <person name="Lee O.R."/>
            <person name="Lee T.-H."/>
            <person name="Bashyal P."/>
            <person name="Kim T.-S."/>
            <person name="Lee W.-H."/>
            <person name="Kawkins C."/>
            <person name="Kim C.-K."/>
            <person name="Kim J.S."/>
            <person name="Ahn B.O."/>
            <person name="Rhee S.Y."/>
            <person name="Sohng J.K."/>
        </authorList>
    </citation>
    <scope>NUCLEOTIDE SEQUENCE</scope>
    <source>
        <tissue evidence="1">Leaf</tissue>
    </source>
</reference>
<name>A0A834TQY2_9FABA</name>
<evidence type="ECO:0000313" key="1">
    <source>
        <dbReference type="EMBL" id="KAF7825657.1"/>
    </source>
</evidence>
<organism evidence="1 2">
    <name type="scientific">Senna tora</name>
    <dbReference type="NCBI Taxonomy" id="362788"/>
    <lineage>
        <taxon>Eukaryota</taxon>
        <taxon>Viridiplantae</taxon>
        <taxon>Streptophyta</taxon>
        <taxon>Embryophyta</taxon>
        <taxon>Tracheophyta</taxon>
        <taxon>Spermatophyta</taxon>
        <taxon>Magnoliopsida</taxon>
        <taxon>eudicotyledons</taxon>
        <taxon>Gunneridae</taxon>
        <taxon>Pentapetalae</taxon>
        <taxon>rosids</taxon>
        <taxon>fabids</taxon>
        <taxon>Fabales</taxon>
        <taxon>Fabaceae</taxon>
        <taxon>Caesalpinioideae</taxon>
        <taxon>Cassia clade</taxon>
        <taxon>Senna</taxon>
    </lineage>
</organism>
<evidence type="ECO:0000313" key="2">
    <source>
        <dbReference type="Proteomes" id="UP000634136"/>
    </source>
</evidence>
<sequence length="41" mass="4683">MTKKFNSDILEALAIYEGLILARDIMSILKSNSGRRLCKRL</sequence>
<proteinExistence type="predicted"/>
<dbReference type="Proteomes" id="UP000634136">
    <property type="component" value="Unassembled WGS sequence"/>
</dbReference>